<proteinExistence type="inferred from homology"/>
<reference evidence="6" key="1">
    <citation type="submission" date="2021-02" db="EMBL/GenBank/DDBJ databases">
        <title>Natronoglycomyces albus gen. nov., sp. nov, a haloalkaliphilic actinobacterium from a soda solonchak soil.</title>
        <authorList>
            <person name="Sorokin D.Y."/>
            <person name="Khijniak T.V."/>
            <person name="Zakharycheva A.P."/>
            <person name="Boueva O.V."/>
            <person name="Ariskina E.V."/>
            <person name="Hahnke R.L."/>
            <person name="Bunk B."/>
            <person name="Sproer C."/>
            <person name="Schumann P."/>
            <person name="Evtushenko L.I."/>
            <person name="Kublanov I.V."/>
        </authorList>
    </citation>
    <scope>NUCLEOTIDE SEQUENCE</scope>
    <source>
        <strain evidence="6">DSM 106290</strain>
    </source>
</reference>
<evidence type="ECO:0000256" key="2">
    <source>
        <dbReference type="ARBA" id="ARBA00006472"/>
    </source>
</evidence>
<dbReference type="Pfam" id="PF01329">
    <property type="entry name" value="Pterin_4a"/>
    <property type="match status" value="1"/>
</dbReference>
<evidence type="ECO:0000313" key="6">
    <source>
        <dbReference type="EMBL" id="QSB04335.1"/>
    </source>
</evidence>
<keyword evidence="5 6" id="KW-0456">Lyase</keyword>
<evidence type="ECO:0000256" key="4">
    <source>
        <dbReference type="ARBA" id="ARBA00021735"/>
    </source>
</evidence>
<dbReference type="SUPFAM" id="SSF55248">
    <property type="entry name" value="PCD-like"/>
    <property type="match status" value="1"/>
</dbReference>
<accession>A0A895XMT0</accession>
<dbReference type="PANTHER" id="PTHR12599">
    <property type="entry name" value="PTERIN-4-ALPHA-CARBINOLAMINE DEHYDRATASE"/>
    <property type="match status" value="1"/>
</dbReference>
<dbReference type="Gene3D" id="3.30.1360.20">
    <property type="entry name" value="Transcriptional coactivator/pterin dehydratase"/>
    <property type="match status" value="1"/>
</dbReference>
<dbReference type="PANTHER" id="PTHR12599:SF0">
    <property type="entry name" value="PTERIN-4-ALPHA-CARBINOLAMINE DEHYDRATASE"/>
    <property type="match status" value="1"/>
</dbReference>
<dbReference type="AlphaFoldDB" id="A0A895XMT0"/>
<dbReference type="InterPro" id="IPR001533">
    <property type="entry name" value="Pterin_deHydtase"/>
</dbReference>
<dbReference type="GO" id="GO:0006729">
    <property type="term" value="P:tetrahydrobiopterin biosynthetic process"/>
    <property type="evidence" value="ECO:0007669"/>
    <property type="project" value="InterPro"/>
</dbReference>
<dbReference type="EC" id="4.2.1.96" evidence="3"/>
<evidence type="ECO:0000256" key="3">
    <source>
        <dbReference type="ARBA" id="ARBA00013252"/>
    </source>
</evidence>
<dbReference type="KEGG" id="nav:JQS30_11065"/>
<sequence length="96" mass="10674">MSTQPLSQGEVELALSNLPGWHFEDNKLSAEFEFPNHLFAVAVVSAIGLFQEELNHHATLSLTYNKLIVVTTTHDAGNKVTKKDITLAHKITEFVE</sequence>
<comment type="similarity">
    <text evidence="2">Belongs to the pterin-4-alpha-carbinolamine dehydratase family.</text>
</comment>
<dbReference type="CDD" id="cd00488">
    <property type="entry name" value="PCD_DCoH"/>
    <property type="match status" value="1"/>
</dbReference>
<evidence type="ECO:0000256" key="5">
    <source>
        <dbReference type="ARBA" id="ARBA00023239"/>
    </source>
</evidence>
<keyword evidence="7" id="KW-1185">Reference proteome</keyword>
<dbReference type="RefSeq" id="WP_213170332.1">
    <property type="nucleotide sequence ID" value="NZ_CP070496.1"/>
</dbReference>
<dbReference type="InterPro" id="IPR036428">
    <property type="entry name" value="PCD_sf"/>
</dbReference>
<comment type="catalytic activity">
    <reaction evidence="1">
        <text>(4aS,6R)-4a-hydroxy-L-erythro-5,6,7,8-tetrahydrobiopterin = (6R)-L-erythro-6,7-dihydrobiopterin + H2O</text>
        <dbReference type="Rhea" id="RHEA:11920"/>
        <dbReference type="ChEBI" id="CHEBI:15377"/>
        <dbReference type="ChEBI" id="CHEBI:15642"/>
        <dbReference type="ChEBI" id="CHEBI:43120"/>
        <dbReference type="EC" id="4.2.1.96"/>
    </reaction>
</comment>
<gene>
    <name evidence="6" type="ORF">JQS30_11065</name>
</gene>
<dbReference type="GO" id="GO:0008124">
    <property type="term" value="F:4-alpha-hydroxytetrahydrobiopterin dehydratase activity"/>
    <property type="evidence" value="ECO:0007669"/>
    <property type="project" value="UniProtKB-EC"/>
</dbReference>
<organism evidence="6 7">
    <name type="scientific">Natronoglycomyces albus</name>
    <dbReference type="NCBI Taxonomy" id="2811108"/>
    <lineage>
        <taxon>Bacteria</taxon>
        <taxon>Bacillati</taxon>
        <taxon>Actinomycetota</taxon>
        <taxon>Actinomycetes</taxon>
        <taxon>Glycomycetales</taxon>
        <taxon>Glycomycetaceae</taxon>
        <taxon>Natronoglycomyces</taxon>
    </lineage>
</organism>
<evidence type="ECO:0000256" key="1">
    <source>
        <dbReference type="ARBA" id="ARBA00001554"/>
    </source>
</evidence>
<dbReference type="NCBIfam" id="NF002017">
    <property type="entry name" value="PRK00823.1-2"/>
    <property type="match status" value="1"/>
</dbReference>
<protein>
    <recommendedName>
        <fullName evidence="4">Putative pterin-4-alpha-carbinolamine dehydratase</fullName>
        <ecNumber evidence="3">4.2.1.96</ecNumber>
    </recommendedName>
</protein>
<name>A0A895XMT0_9ACTN</name>
<evidence type="ECO:0000313" key="7">
    <source>
        <dbReference type="Proteomes" id="UP000662939"/>
    </source>
</evidence>
<dbReference type="EMBL" id="CP070496">
    <property type="protein sequence ID" value="QSB04335.1"/>
    <property type="molecule type" value="Genomic_DNA"/>
</dbReference>
<dbReference type="Proteomes" id="UP000662939">
    <property type="component" value="Chromosome"/>
</dbReference>